<keyword evidence="4" id="KW-0393">Immunoglobulin domain</keyword>
<dbReference type="Pfam" id="PF07686">
    <property type="entry name" value="V-set"/>
    <property type="match status" value="1"/>
</dbReference>
<dbReference type="InterPro" id="IPR052598">
    <property type="entry name" value="IgSF_CEA-related"/>
</dbReference>
<dbReference type="PROSITE" id="PS50835">
    <property type="entry name" value="IG_LIKE"/>
    <property type="match status" value="1"/>
</dbReference>
<dbReference type="RefSeq" id="XP_006821801.1">
    <property type="nucleotide sequence ID" value="XM_006821738.1"/>
</dbReference>
<keyword evidence="1 5" id="KW-0732">Signal</keyword>
<dbReference type="InterPro" id="IPR013106">
    <property type="entry name" value="Ig_V-set"/>
</dbReference>
<dbReference type="SMART" id="SM00409">
    <property type="entry name" value="IG"/>
    <property type="match status" value="1"/>
</dbReference>
<organism evidence="7 8">
    <name type="scientific">Saccoglossus kowalevskii</name>
    <name type="common">Acorn worm</name>
    <dbReference type="NCBI Taxonomy" id="10224"/>
    <lineage>
        <taxon>Eukaryota</taxon>
        <taxon>Metazoa</taxon>
        <taxon>Hemichordata</taxon>
        <taxon>Enteropneusta</taxon>
        <taxon>Harrimaniidae</taxon>
        <taxon>Saccoglossus</taxon>
    </lineage>
</organism>
<dbReference type="Proteomes" id="UP000694865">
    <property type="component" value="Unplaced"/>
</dbReference>
<name>A0ABM0MP60_SACKO</name>
<feature type="domain" description="Ig-like" evidence="6">
    <location>
        <begin position="17"/>
        <end position="119"/>
    </location>
</feature>
<gene>
    <name evidence="8" type="primary">LOC102800979</name>
</gene>
<feature type="signal peptide" evidence="5">
    <location>
        <begin position="1"/>
        <end position="17"/>
    </location>
</feature>
<protein>
    <submittedName>
        <fullName evidence="8">Uncharacterized protein LOC102800979</fullName>
    </submittedName>
</protein>
<accession>A0ABM0MP60</accession>
<dbReference type="InterPro" id="IPR007110">
    <property type="entry name" value="Ig-like_dom"/>
</dbReference>
<dbReference type="SUPFAM" id="SSF48726">
    <property type="entry name" value="Immunoglobulin"/>
    <property type="match status" value="1"/>
</dbReference>
<evidence type="ECO:0000256" key="4">
    <source>
        <dbReference type="ARBA" id="ARBA00023319"/>
    </source>
</evidence>
<evidence type="ECO:0000259" key="6">
    <source>
        <dbReference type="PROSITE" id="PS50835"/>
    </source>
</evidence>
<keyword evidence="2" id="KW-1015">Disulfide bond</keyword>
<proteinExistence type="predicted"/>
<evidence type="ECO:0000256" key="3">
    <source>
        <dbReference type="ARBA" id="ARBA00023180"/>
    </source>
</evidence>
<keyword evidence="3" id="KW-0325">Glycoprotein</keyword>
<dbReference type="Gene3D" id="2.60.40.10">
    <property type="entry name" value="Immunoglobulins"/>
    <property type="match status" value="1"/>
</dbReference>
<evidence type="ECO:0000313" key="7">
    <source>
        <dbReference type="Proteomes" id="UP000694865"/>
    </source>
</evidence>
<evidence type="ECO:0000256" key="1">
    <source>
        <dbReference type="ARBA" id="ARBA00022729"/>
    </source>
</evidence>
<sequence length="123" mass="13024">MFTLCVIFVACVAISAAATVTVPGSPVTSIETTSTVLECTYTATSSNPLIQWYKGSSTSTGSLLIQKNNAGVLPQPGITRHDIQGQASLLITDTQLSDADKYWCQVEGLGDPRDEKSITLIVT</sequence>
<feature type="chain" id="PRO_5046489509" evidence="5">
    <location>
        <begin position="18"/>
        <end position="123"/>
    </location>
</feature>
<evidence type="ECO:0000313" key="8">
    <source>
        <dbReference type="RefSeq" id="XP_006821801.1"/>
    </source>
</evidence>
<dbReference type="PANTHER" id="PTHR44337">
    <property type="entry name" value="CARCINOEMBRYONIC ANTIGEN-RELATED CELL ADHESION MOLECULE 8"/>
    <property type="match status" value="1"/>
</dbReference>
<reference evidence="8" key="1">
    <citation type="submission" date="2025-08" db="UniProtKB">
        <authorList>
            <consortium name="RefSeq"/>
        </authorList>
    </citation>
    <scope>IDENTIFICATION</scope>
    <source>
        <tissue evidence="8">Testes</tissue>
    </source>
</reference>
<dbReference type="InterPro" id="IPR003599">
    <property type="entry name" value="Ig_sub"/>
</dbReference>
<dbReference type="InterPro" id="IPR013783">
    <property type="entry name" value="Ig-like_fold"/>
</dbReference>
<feature type="non-terminal residue" evidence="8">
    <location>
        <position position="123"/>
    </location>
</feature>
<evidence type="ECO:0000256" key="5">
    <source>
        <dbReference type="SAM" id="SignalP"/>
    </source>
</evidence>
<dbReference type="PANTHER" id="PTHR44337:SF22">
    <property type="entry name" value="HEPACAM FAMILY MEMBER 2-LIKE"/>
    <property type="match status" value="1"/>
</dbReference>
<dbReference type="GeneID" id="102800979"/>
<dbReference type="InterPro" id="IPR036179">
    <property type="entry name" value="Ig-like_dom_sf"/>
</dbReference>
<evidence type="ECO:0000256" key="2">
    <source>
        <dbReference type="ARBA" id="ARBA00023157"/>
    </source>
</evidence>
<keyword evidence="7" id="KW-1185">Reference proteome</keyword>